<dbReference type="KEGG" id="tml:GSTUM_00008457001"/>
<keyword evidence="3" id="KW-1185">Reference proteome</keyword>
<evidence type="ECO:0000256" key="1">
    <source>
        <dbReference type="SAM" id="Phobius"/>
    </source>
</evidence>
<sequence length="108" mass="12210">MEARAIRKCANWLPICGDYRTLIKDIPLGSFLFKIGRLWLAVSYNKSGLGWGRGGLSNCISCRLLKVWRFGVFFALVGLVVITRVGSSPMWLLRKYDTGTRRALMLPD</sequence>
<dbReference type="RefSeq" id="XP_002840102.1">
    <property type="nucleotide sequence ID" value="XM_002840056.1"/>
</dbReference>
<evidence type="ECO:0000313" key="3">
    <source>
        <dbReference type="Proteomes" id="UP000006911"/>
    </source>
</evidence>
<dbReference type="Proteomes" id="UP000006911">
    <property type="component" value="Unassembled WGS sequence"/>
</dbReference>
<keyword evidence="1" id="KW-0812">Transmembrane</keyword>
<dbReference type="HOGENOM" id="CLU_2198913_0_0_1"/>
<dbReference type="GeneID" id="9184651"/>
<keyword evidence="1" id="KW-0472">Membrane</keyword>
<feature type="transmembrane region" description="Helical" evidence="1">
    <location>
        <begin position="67"/>
        <end position="86"/>
    </location>
</feature>
<keyword evidence="1" id="KW-1133">Transmembrane helix</keyword>
<dbReference type="AlphaFoldDB" id="D5GIF0"/>
<organism evidence="2 3">
    <name type="scientific">Tuber melanosporum (strain Mel28)</name>
    <name type="common">Perigord black truffle</name>
    <dbReference type="NCBI Taxonomy" id="656061"/>
    <lineage>
        <taxon>Eukaryota</taxon>
        <taxon>Fungi</taxon>
        <taxon>Dikarya</taxon>
        <taxon>Ascomycota</taxon>
        <taxon>Pezizomycotina</taxon>
        <taxon>Pezizomycetes</taxon>
        <taxon>Pezizales</taxon>
        <taxon>Tuberaceae</taxon>
        <taxon>Tuber</taxon>
    </lineage>
</organism>
<name>D5GIF0_TUBMM</name>
<gene>
    <name evidence="2" type="ORF">GSTUM_00008457001</name>
</gene>
<accession>D5GIF0</accession>
<dbReference type="EMBL" id="FN430326">
    <property type="protein sequence ID" value="CAZ84293.1"/>
    <property type="molecule type" value="Genomic_DNA"/>
</dbReference>
<dbReference type="InParanoid" id="D5GIF0"/>
<reference evidence="2 3" key="1">
    <citation type="journal article" date="2010" name="Nature">
        <title>Perigord black truffle genome uncovers evolutionary origins and mechanisms of symbiosis.</title>
        <authorList>
            <person name="Martin F."/>
            <person name="Kohler A."/>
            <person name="Murat C."/>
            <person name="Balestrini R."/>
            <person name="Coutinho P.M."/>
            <person name="Jaillon O."/>
            <person name="Montanini B."/>
            <person name="Morin E."/>
            <person name="Noel B."/>
            <person name="Percudani R."/>
            <person name="Porcel B."/>
            <person name="Rubini A."/>
            <person name="Amicucci A."/>
            <person name="Amselem J."/>
            <person name="Anthouard V."/>
            <person name="Arcioni S."/>
            <person name="Artiguenave F."/>
            <person name="Aury J.M."/>
            <person name="Ballario P."/>
            <person name="Bolchi A."/>
            <person name="Brenna A."/>
            <person name="Brun A."/>
            <person name="Buee M."/>
            <person name="Cantarel B."/>
            <person name="Chevalier G."/>
            <person name="Couloux A."/>
            <person name="Da Silva C."/>
            <person name="Denoeud F."/>
            <person name="Duplessis S."/>
            <person name="Ghignone S."/>
            <person name="Hilselberger B."/>
            <person name="Iotti M."/>
            <person name="Marcais B."/>
            <person name="Mello A."/>
            <person name="Miranda M."/>
            <person name="Pacioni G."/>
            <person name="Quesneville H."/>
            <person name="Riccioni C."/>
            <person name="Ruotolo R."/>
            <person name="Splivallo R."/>
            <person name="Stocchi V."/>
            <person name="Tisserant E."/>
            <person name="Viscomi A.R."/>
            <person name="Zambonelli A."/>
            <person name="Zampieri E."/>
            <person name="Henrissat B."/>
            <person name="Lebrun M.H."/>
            <person name="Paolocci F."/>
            <person name="Bonfante P."/>
            <person name="Ottonello S."/>
            <person name="Wincker P."/>
        </authorList>
    </citation>
    <scope>NUCLEOTIDE SEQUENCE [LARGE SCALE GENOMIC DNA]</scope>
    <source>
        <strain evidence="2 3">Mel28</strain>
    </source>
</reference>
<protein>
    <submittedName>
        <fullName evidence="2">(Perigord truffle) hypothetical protein</fullName>
    </submittedName>
</protein>
<evidence type="ECO:0000313" key="2">
    <source>
        <dbReference type="EMBL" id="CAZ84293.1"/>
    </source>
</evidence>
<proteinExistence type="predicted"/>